<dbReference type="KEGG" id="ock:EXM22_03720"/>
<dbReference type="Gene3D" id="3.40.50.880">
    <property type="match status" value="1"/>
</dbReference>
<protein>
    <submittedName>
        <fullName evidence="2">DJ-1/PfpI family protein</fullName>
    </submittedName>
</protein>
<dbReference type="InterPro" id="IPR002818">
    <property type="entry name" value="DJ-1/PfpI"/>
</dbReference>
<dbReference type="Proteomes" id="UP000324209">
    <property type="component" value="Chromosome"/>
</dbReference>
<organism evidence="2 3">
    <name type="scientific">Oceanispirochaeta crateris</name>
    <dbReference type="NCBI Taxonomy" id="2518645"/>
    <lineage>
        <taxon>Bacteria</taxon>
        <taxon>Pseudomonadati</taxon>
        <taxon>Spirochaetota</taxon>
        <taxon>Spirochaetia</taxon>
        <taxon>Spirochaetales</taxon>
        <taxon>Spirochaetaceae</taxon>
        <taxon>Oceanispirochaeta</taxon>
    </lineage>
</organism>
<dbReference type="PANTHER" id="PTHR48094">
    <property type="entry name" value="PROTEIN/NUCLEIC ACID DEGLYCASE DJ-1-RELATED"/>
    <property type="match status" value="1"/>
</dbReference>
<dbReference type="InterPro" id="IPR050325">
    <property type="entry name" value="Prot/Nucl_acid_deglycase"/>
</dbReference>
<dbReference type="SUPFAM" id="SSF52317">
    <property type="entry name" value="Class I glutamine amidotransferase-like"/>
    <property type="match status" value="1"/>
</dbReference>
<accession>A0A5C1QIK5</accession>
<dbReference type="CDD" id="cd03135">
    <property type="entry name" value="GATase1_DJ-1"/>
    <property type="match status" value="1"/>
</dbReference>
<evidence type="ECO:0000313" key="2">
    <source>
        <dbReference type="EMBL" id="QEN07138.1"/>
    </source>
</evidence>
<dbReference type="GO" id="GO:0005737">
    <property type="term" value="C:cytoplasm"/>
    <property type="evidence" value="ECO:0007669"/>
    <property type="project" value="TreeGrafter"/>
</dbReference>
<dbReference type="OrthoDB" id="9800516at2"/>
<dbReference type="Pfam" id="PF01965">
    <property type="entry name" value="DJ-1_PfpI"/>
    <property type="match status" value="1"/>
</dbReference>
<dbReference type="AlphaFoldDB" id="A0A5C1QIK5"/>
<keyword evidence="3" id="KW-1185">Reference proteome</keyword>
<dbReference type="PANTHER" id="PTHR48094:SF12">
    <property type="entry name" value="PARKINSON DISEASE PROTEIN 7 HOMOLOG"/>
    <property type="match status" value="1"/>
</dbReference>
<dbReference type="NCBIfam" id="TIGR01383">
    <property type="entry name" value="not_thiJ"/>
    <property type="match status" value="1"/>
</dbReference>
<evidence type="ECO:0000313" key="3">
    <source>
        <dbReference type="Proteomes" id="UP000324209"/>
    </source>
</evidence>
<gene>
    <name evidence="2" type="ORF">EXM22_03720</name>
</gene>
<dbReference type="RefSeq" id="WP_149485220.1">
    <property type="nucleotide sequence ID" value="NZ_CP036150.1"/>
</dbReference>
<dbReference type="EMBL" id="CP036150">
    <property type="protein sequence ID" value="QEN07138.1"/>
    <property type="molecule type" value="Genomic_DNA"/>
</dbReference>
<dbReference type="InterPro" id="IPR006287">
    <property type="entry name" value="DJ-1"/>
</dbReference>
<reference evidence="2 3" key="1">
    <citation type="submission" date="2019-02" db="EMBL/GenBank/DDBJ databases">
        <title>Complete Genome Sequence and Methylome Analysis of free living Spirochaetas.</title>
        <authorList>
            <person name="Fomenkov A."/>
            <person name="Dubinina G."/>
            <person name="Leshcheva N."/>
            <person name="Mikheeva N."/>
            <person name="Grabovich M."/>
            <person name="Vincze T."/>
            <person name="Roberts R.J."/>
        </authorList>
    </citation>
    <scope>NUCLEOTIDE SEQUENCE [LARGE SCALE GENOMIC DNA]</scope>
    <source>
        <strain evidence="2 3">K2</strain>
    </source>
</reference>
<evidence type="ECO:0000259" key="1">
    <source>
        <dbReference type="Pfam" id="PF01965"/>
    </source>
</evidence>
<name>A0A5C1QIK5_9SPIO</name>
<dbReference type="InterPro" id="IPR029062">
    <property type="entry name" value="Class_I_gatase-like"/>
</dbReference>
<sequence>MTKVAIILADGLEEIEAITPIDFLRRTGIQVVTVGLDKSVIQGAHGVSLMADVELDQFPEDADAVIIPGGMPGSAHIAANDHVVNLIRGFHKEGKLVAALCAAPALVLGGAGILEKSRYTCYPGFQDKAGPYGDYSTDRVVCDKNIITGCGVGGAAEFSAEVIAYLSSREKADEVMKSTLQAGY</sequence>
<feature type="domain" description="DJ-1/PfpI" evidence="1">
    <location>
        <begin position="3"/>
        <end position="163"/>
    </location>
</feature>
<proteinExistence type="predicted"/>